<dbReference type="Proteomes" id="UP000060787">
    <property type="component" value="Chromosome"/>
</dbReference>
<dbReference type="KEGG" id="lab:LA76x_1417"/>
<keyword evidence="3" id="KW-1185">Reference proteome</keyword>
<name>A0A0S2F7Q5_LYSAN</name>
<gene>
    <name evidence="2" type="ORF">LA76x_1417</name>
</gene>
<evidence type="ECO:0000256" key="1">
    <source>
        <dbReference type="SAM" id="MobiDB-lite"/>
    </source>
</evidence>
<feature type="region of interest" description="Disordered" evidence="1">
    <location>
        <begin position="1"/>
        <end position="43"/>
    </location>
</feature>
<evidence type="ECO:0000313" key="3">
    <source>
        <dbReference type="Proteomes" id="UP000060787"/>
    </source>
</evidence>
<dbReference type="EMBL" id="CP011129">
    <property type="protein sequence ID" value="ALN79573.1"/>
    <property type="molecule type" value="Genomic_DNA"/>
</dbReference>
<dbReference type="AlphaFoldDB" id="A0A0S2F7Q5"/>
<organism evidence="2 3">
    <name type="scientific">Lysobacter antibioticus</name>
    <dbReference type="NCBI Taxonomy" id="84531"/>
    <lineage>
        <taxon>Bacteria</taxon>
        <taxon>Pseudomonadati</taxon>
        <taxon>Pseudomonadota</taxon>
        <taxon>Gammaproteobacteria</taxon>
        <taxon>Lysobacterales</taxon>
        <taxon>Lysobacteraceae</taxon>
        <taxon>Lysobacter</taxon>
    </lineage>
</organism>
<accession>A0A0S2F7Q5</accession>
<proteinExistence type="predicted"/>
<protein>
    <submittedName>
        <fullName evidence="2">Uncharacterized protein</fullName>
    </submittedName>
</protein>
<dbReference type="STRING" id="84531.LA76x_1417"/>
<evidence type="ECO:0000313" key="2">
    <source>
        <dbReference type="EMBL" id="ALN79573.1"/>
    </source>
</evidence>
<reference evidence="2 3" key="1">
    <citation type="journal article" date="2015" name="BMC Genomics">
        <title>Comparative genomics and metabolic profiling of the genus Lysobacter.</title>
        <authorList>
            <person name="de Bruijn I."/>
            <person name="Cheng X."/>
            <person name="de Jager V."/>
            <person name="Exposito R.G."/>
            <person name="Watrous J."/>
            <person name="Patel N."/>
            <person name="Postma J."/>
            <person name="Dorrestein P.C."/>
            <person name="Kobayashi D."/>
            <person name="Raaijmakers J.M."/>
        </authorList>
    </citation>
    <scope>NUCLEOTIDE SEQUENCE [LARGE SCALE GENOMIC DNA]</scope>
    <source>
        <strain evidence="2 3">76</strain>
    </source>
</reference>
<sequence length="43" mass="4571">MSLQFFGEPADAGSGESSLESDRSNRAPLGLRLAEPGRHSRSP</sequence>